<evidence type="ECO:0000259" key="9">
    <source>
        <dbReference type="PROSITE" id="PS50835"/>
    </source>
</evidence>
<dbReference type="AlphaFoldDB" id="A0AAD8ZAU9"/>
<feature type="domain" description="Ig-like" evidence="9">
    <location>
        <begin position="713"/>
        <end position="792"/>
    </location>
</feature>
<dbReference type="InterPro" id="IPR036179">
    <property type="entry name" value="Ig-like_dom_sf"/>
</dbReference>
<dbReference type="InterPro" id="IPR003599">
    <property type="entry name" value="Ig_sub"/>
</dbReference>
<accession>A0AAD8ZAU9</accession>
<evidence type="ECO:0000256" key="4">
    <source>
        <dbReference type="ARBA" id="ARBA00022840"/>
    </source>
</evidence>
<dbReference type="InterPro" id="IPR007110">
    <property type="entry name" value="Ig-like_dom"/>
</dbReference>
<dbReference type="InterPro" id="IPR003598">
    <property type="entry name" value="Ig_sub2"/>
</dbReference>
<evidence type="ECO:0000256" key="1">
    <source>
        <dbReference type="ARBA" id="ARBA00006692"/>
    </source>
</evidence>
<sequence length="792" mass="88247">NHTHNFLCLGAEEEEGNSEPSSGFSTSSKNLATMACEGDKNMYVSTFSLVLKPAAPTVQLRRMENGTLIEQTLADKGKTELDQDKTQTRDEGSVDVKNKYLESQSTDKKEEKKTGHGVVNFLDPVDKVQVRLGECAQLYCSFRSLGPTASCWIHNQEKVVVNGERTRIESSSNHNILTISEVLPVDTGRYSLFVRNHRGTFQHTIMLSIRDRPERPASCPFVSQLTPSSLVLSWCGPSYDGGSPVMDYVVEMQNLDQSESGDWNELTSQCKDTTYRVTSGLHPQGEYRFRVRACNAIGVSEPSEESDCISMETAGEPQEEETPPYVDFIIDTTHKVKDHYNIHEKLGVGKFGQVFRLTHKETSRVCAGKFYRAPGSKEKEAARGEIELMKQLHHPKLVQCLGAYISRSEIAMIMEYVAGGELFERIVAENFEHTEPTSVQYMRQILEGVQYMHHKSIIHLDLKPENIVCVNSTGTLIKIIDFGLARKLEPGKPLRVMQGTPEFVAPEVINYEPVALPTDMWSIGVICYILLSGESPFQGSTDAETLALITAASWEFDTEFDDITDEAKDFICKLLKKEKGARMSCEQALSHPWMLSSSLSHRGTKNLNKDKMKRFLARQRWKGGTCSLCPVRGSDLCPCYSAAGLVILQKTGKAVLALKRMTNLSHRSDGADSPSSSNSPSCPMSVTLVSDTELGTEACQAVRSLEQQLRSEPSFPQTPHDLTEPCGANVHMACVIEGYPEPEVVWLLNDEPLEETERVQIEYKEDGLCILTLSCIQLEDSGIYECHASNYL</sequence>
<dbReference type="InterPro" id="IPR017441">
    <property type="entry name" value="Protein_kinase_ATP_BS"/>
</dbReference>
<dbReference type="PROSITE" id="PS00107">
    <property type="entry name" value="PROTEIN_KINASE_ATP"/>
    <property type="match status" value="1"/>
</dbReference>
<evidence type="ECO:0008006" key="13">
    <source>
        <dbReference type="Google" id="ProtNLM"/>
    </source>
</evidence>
<keyword evidence="2" id="KW-0677">Repeat</keyword>
<proteinExistence type="inferred from homology"/>
<feature type="non-terminal residue" evidence="11">
    <location>
        <position position="1"/>
    </location>
</feature>
<dbReference type="InterPro" id="IPR013098">
    <property type="entry name" value="Ig_I-set"/>
</dbReference>
<evidence type="ECO:0000313" key="12">
    <source>
        <dbReference type="Proteomes" id="UP001239994"/>
    </source>
</evidence>
<dbReference type="GO" id="GO:0055013">
    <property type="term" value="P:cardiac muscle cell development"/>
    <property type="evidence" value="ECO:0007669"/>
    <property type="project" value="UniProtKB-ARBA"/>
</dbReference>
<dbReference type="PROSITE" id="PS50835">
    <property type="entry name" value="IG_LIKE"/>
    <property type="match status" value="1"/>
</dbReference>
<dbReference type="PANTHER" id="PTHR47633:SF9">
    <property type="entry name" value="NON-SPECIFIC SERINE_THREONINE PROTEIN KINASE"/>
    <property type="match status" value="1"/>
</dbReference>
<dbReference type="SUPFAM" id="SSF48726">
    <property type="entry name" value="Immunoglobulin"/>
    <property type="match status" value="2"/>
</dbReference>
<comment type="caution">
    <text evidence="11">The sequence shown here is derived from an EMBL/GenBank/DDBJ whole genome shotgun (WGS) entry which is preliminary data.</text>
</comment>
<dbReference type="FunFam" id="2.60.40.10:FF:000107">
    <property type="entry name" value="Myosin, light chain kinase a"/>
    <property type="match status" value="1"/>
</dbReference>
<keyword evidence="12" id="KW-1185">Reference proteome</keyword>
<evidence type="ECO:0000256" key="3">
    <source>
        <dbReference type="ARBA" id="ARBA00022741"/>
    </source>
</evidence>
<dbReference type="SUPFAM" id="SSF56112">
    <property type="entry name" value="Protein kinase-like (PK-like)"/>
    <property type="match status" value="1"/>
</dbReference>
<name>A0AAD8ZAU9_9TELE</name>
<dbReference type="SMART" id="SM00060">
    <property type="entry name" value="FN3"/>
    <property type="match status" value="1"/>
</dbReference>
<evidence type="ECO:0000256" key="7">
    <source>
        <dbReference type="SAM" id="MobiDB-lite"/>
    </source>
</evidence>
<dbReference type="Gene3D" id="2.60.40.10">
    <property type="entry name" value="Immunoglobulins"/>
    <property type="match status" value="3"/>
</dbReference>
<dbReference type="InterPro" id="IPR036116">
    <property type="entry name" value="FN3_sf"/>
</dbReference>
<evidence type="ECO:0000259" key="10">
    <source>
        <dbReference type="PROSITE" id="PS50853"/>
    </source>
</evidence>
<reference evidence="11" key="1">
    <citation type="submission" date="2023-03" db="EMBL/GenBank/DDBJ databases">
        <title>Electrophorus voltai genome.</title>
        <authorList>
            <person name="Bian C."/>
        </authorList>
    </citation>
    <scope>NUCLEOTIDE SEQUENCE</scope>
    <source>
        <strain evidence="11">CB-2022</strain>
        <tissue evidence="11">Muscle</tissue>
    </source>
</reference>
<evidence type="ECO:0000259" key="8">
    <source>
        <dbReference type="PROSITE" id="PS50011"/>
    </source>
</evidence>
<evidence type="ECO:0000256" key="2">
    <source>
        <dbReference type="ARBA" id="ARBA00022737"/>
    </source>
</evidence>
<feature type="region of interest" description="Disordered" evidence="7">
    <location>
        <begin position="79"/>
        <end position="114"/>
    </location>
</feature>
<dbReference type="CDD" id="cd00063">
    <property type="entry name" value="FN3"/>
    <property type="match status" value="1"/>
</dbReference>
<evidence type="ECO:0000256" key="5">
    <source>
        <dbReference type="ARBA" id="ARBA00023319"/>
    </source>
</evidence>
<feature type="domain" description="Protein kinase" evidence="8">
    <location>
        <begin position="340"/>
        <end position="594"/>
    </location>
</feature>
<dbReference type="PROSITE" id="PS50011">
    <property type="entry name" value="PROTEIN_KINASE_DOM"/>
    <property type="match status" value="1"/>
</dbReference>
<keyword evidence="5" id="KW-0393">Immunoglobulin domain</keyword>
<dbReference type="SMART" id="SM00220">
    <property type="entry name" value="S_TKc"/>
    <property type="match status" value="1"/>
</dbReference>
<keyword evidence="3 6" id="KW-0547">Nucleotide-binding</keyword>
<dbReference type="InterPro" id="IPR003961">
    <property type="entry name" value="FN3_dom"/>
</dbReference>
<dbReference type="Gene3D" id="1.10.510.10">
    <property type="entry name" value="Transferase(Phosphotransferase) domain 1"/>
    <property type="match status" value="1"/>
</dbReference>
<dbReference type="Pfam" id="PF00069">
    <property type="entry name" value="Pkinase"/>
    <property type="match status" value="1"/>
</dbReference>
<feature type="region of interest" description="Disordered" evidence="7">
    <location>
        <begin position="1"/>
        <end position="27"/>
    </location>
</feature>
<dbReference type="Proteomes" id="UP001239994">
    <property type="component" value="Unassembled WGS sequence"/>
</dbReference>
<dbReference type="SMART" id="SM00408">
    <property type="entry name" value="IGc2"/>
    <property type="match status" value="2"/>
</dbReference>
<dbReference type="Gene3D" id="3.30.200.20">
    <property type="entry name" value="Phosphorylase Kinase, domain 1"/>
    <property type="match status" value="1"/>
</dbReference>
<feature type="domain" description="Fibronectin type-III" evidence="10">
    <location>
        <begin position="212"/>
        <end position="316"/>
    </location>
</feature>
<dbReference type="PANTHER" id="PTHR47633">
    <property type="entry name" value="IMMUNOGLOBULIN"/>
    <property type="match status" value="1"/>
</dbReference>
<dbReference type="FunFam" id="1.10.510.10:FF:000594">
    <property type="entry name" value="Myosin light chain kinase isoform-III"/>
    <property type="match status" value="1"/>
</dbReference>
<feature type="binding site" evidence="6">
    <location>
        <position position="369"/>
    </location>
    <ligand>
        <name>ATP</name>
        <dbReference type="ChEBI" id="CHEBI:30616"/>
    </ligand>
</feature>
<comment type="similarity">
    <text evidence="1">Belongs to the protein kinase superfamily. CAMK Ser/Thr protein kinase family.</text>
</comment>
<dbReference type="PROSITE" id="PS00108">
    <property type="entry name" value="PROTEIN_KINASE_ST"/>
    <property type="match status" value="1"/>
</dbReference>
<dbReference type="InterPro" id="IPR008271">
    <property type="entry name" value="Ser/Thr_kinase_AS"/>
</dbReference>
<dbReference type="InterPro" id="IPR000719">
    <property type="entry name" value="Prot_kinase_dom"/>
</dbReference>
<protein>
    <recommendedName>
        <fullName evidence="13">Myosin, light chain kinase 5</fullName>
    </recommendedName>
</protein>
<dbReference type="InterPro" id="IPR011009">
    <property type="entry name" value="Kinase-like_dom_sf"/>
</dbReference>
<evidence type="ECO:0000313" key="11">
    <source>
        <dbReference type="EMBL" id="KAK1794829.1"/>
    </source>
</evidence>
<keyword evidence="4 6" id="KW-0067">ATP-binding</keyword>
<dbReference type="SMART" id="SM00409">
    <property type="entry name" value="IG"/>
    <property type="match status" value="1"/>
</dbReference>
<dbReference type="Pfam" id="PF07679">
    <property type="entry name" value="I-set"/>
    <property type="match status" value="2"/>
</dbReference>
<dbReference type="GO" id="GO:0004672">
    <property type="term" value="F:protein kinase activity"/>
    <property type="evidence" value="ECO:0007669"/>
    <property type="project" value="InterPro"/>
</dbReference>
<dbReference type="GO" id="GO:0003007">
    <property type="term" value="P:heart morphogenesis"/>
    <property type="evidence" value="ECO:0007669"/>
    <property type="project" value="UniProtKB-ARBA"/>
</dbReference>
<dbReference type="PROSITE" id="PS50853">
    <property type="entry name" value="FN3"/>
    <property type="match status" value="1"/>
</dbReference>
<dbReference type="SUPFAM" id="SSF49265">
    <property type="entry name" value="Fibronectin type III"/>
    <property type="match status" value="1"/>
</dbReference>
<gene>
    <name evidence="11" type="ORF">P4O66_010032</name>
</gene>
<feature type="non-terminal residue" evidence="11">
    <location>
        <position position="792"/>
    </location>
</feature>
<organism evidence="11 12">
    <name type="scientific">Electrophorus voltai</name>
    <dbReference type="NCBI Taxonomy" id="2609070"/>
    <lineage>
        <taxon>Eukaryota</taxon>
        <taxon>Metazoa</taxon>
        <taxon>Chordata</taxon>
        <taxon>Craniata</taxon>
        <taxon>Vertebrata</taxon>
        <taxon>Euteleostomi</taxon>
        <taxon>Actinopterygii</taxon>
        <taxon>Neopterygii</taxon>
        <taxon>Teleostei</taxon>
        <taxon>Ostariophysi</taxon>
        <taxon>Gymnotiformes</taxon>
        <taxon>Gymnotoidei</taxon>
        <taxon>Gymnotidae</taxon>
        <taxon>Electrophorus</taxon>
    </lineage>
</organism>
<evidence type="ECO:0000256" key="6">
    <source>
        <dbReference type="PROSITE-ProRule" id="PRU10141"/>
    </source>
</evidence>
<dbReference type="EMBL" id="JAROKS010000016">
    <property type="protein sequence ID" value="KAK1794829.1"/>
    <property type="molecule type" value="Genomic_DNA"/>
</dbReference>
<dbReference type="InterPro" id="IPR013783">
    <property type="entry name" value="Ig-like_fold"/>
</dbReference>
<dbReference type="Pfam" id="PF00041">
    <property type="entry name" value="fn3"/>
    <property type="match status" value="1"/>
</dbReference>
<dbReference type="GO" id="GO:0005524">
    <property type="term" value="F:ATP binding"/>
    <property type="evidence" value="ECO:0007669"/>
    <property type="project" value="UniProtKB-UniRule"/>
</dbReference>